<name>A0AAN8YIN4_SOLBU</name>
<evidence type="ECO:0000313" key="2">
    <source>
        <dbReference type="EMBL" id="KAK6793752.1"/>
    </source>
</evidence>
<sequence>MPKNYMEDCFETILKVSKSIAYRYCNSRISKKWATHRQMLWIEYFDPTRRKTEILSNVSSGINKDQWASLIAYCQKPSTMERCRRSEEIERKQKRPHTGGSKANSRRHYEMICALI</sequence>
<dbReference type="InterPro" id="IPR004252">
    <property type="entry name" value="Probable_transposase_24"/>
</dbReference>
<protein>
    <recommendedName>
        <fullName evidence="4">Transposase</fullName>
    </recommendedName>
</protein>
<proteinExistence type="predicted"/>
<dbReference type="Proteomes" id="UP001371456">
    <property type="component" value="Unassembled WGS sequence"/>
</dbReference>
<dbReference type="Pfam" id="PF03004">
    <property type="entry name" value="Transposase_24"/>
    <property type="match status" value="1"/>
</dbReference>
<dbReference type="PANTHER" id="PTHR33144">
    <property type="entry name" value="OS10G0409366 PROTEIN-RELATED"/>
    <property type="match status" value="1"/>
</dbReference>
<evidence type="ECO:0000313" key="3">
    <source>
        <dbReference type="Proteomes" id="UP001371456"/>
    </source>
</evidence>
<feature type="region of interest" description="Disordered" evidence="1">
    <location>
        <begin position="84"/>
        <end position="105"/>
    </location>
</feature>
<evidence type="ECO:0008006" key="4">
    <source>
        <dbReference type="Google" id="ProtNLM"/>
    </source>
</evidence>
<keyword evidence="3" id="KW-1185">Reference proteome</keyword>
<reference evidence="2 3" key="1">
    <citation type="submission" date="2024-02" db="EMBL/GenBank/DDBJ databases">
        <title>de novo genome assembly of Solanum bulbocastanum strain 11H21.</title>
        <authorList>
            <person name="Hosaka A.J."/>
        </authorList>
    </citation>
    <scope>NUCLEOTIDE SEQUENCE [LARGE SCALE GENOMIC DNA]</scope>
    <source>
        <tissue evidence="2">Young leaves</tissue>
    </source>
</reference>
<evidence type="ECO:0000256" key="1">
    <source>
        <dbReference type="SAM" id="MobiDB-lite"/>
    </source>
</evidence>
<organism evidence="2 3">
    <name type="scientific">Solanum bulbocastanum</name>
    <name type="common">Wild potato</name>
    <dbReference type="NCBI Taxonomy" id="147425"/>
    <lineage>
        <taxon>Eukaryota</taxon>
        <taxon>Viridiplantae</taxon>
        <taxon>Streptophyta</taxon>
        <taxon>Embryophyta</taxon>
        <taxon>Tracheophyta</taxon>
        <taxon>Spermatophyta</taxon>
        <taxon>Magnoliopsida</taxon>
        <taxon>eudicotyledons</taxon>
        <taxon>Gunneridae</taxon>
        <taxon>Pentapetalae</taxon>
        <taxon>asterids</taxon>
        <taxon>lamiids</taxon>
        <taxon>Solanales</taxon>
        <taxon>Solanaceae</taxon>
        <taxon>Solanoideae</taxon>
        <taxon>Solaneae</taxon>
        <taxon>Solanum</taxon>
    </lineage>
</organism>
<comment type="caution">
    <text evidence="2">The sequence shown here is derived from an EMBL/GenBank/DDBJ whole genome shotgun (WGS) entry which is preliminary data.</text>
</comment>
<dbReference type="EMBL" id="JBANQN010000003">
    <property type="protein sequence ID" value="KAK6793752.1"/>
    <property type="molecule type" value="Genomic_DNA"/>
</dbReference>
<accession>A0AAN8YIN4</accession>
<dbReference type="AlphaFoldDB" id="A0AAN8YIN4"/>
<gene>
    <name evidence="2" type="ORF">RDI58_007205</name>
</gene>
<dbReference type="PANTHER" id="PTHR33144:SF45">
    <property type="entry name" value="TRANSPOSASE TNP1_EN_SPM-LIKE DOMAIN-CONTAINING PROTEIN"/>
    <property type="match status" value="1"/>
</dbReference>